<dbReference type="Gene3D" id="3.40.50.720">
    <property type="entry name" value="NAD(P)-binding Rossmann-like Domain"/>
    <property type="match status" value="1"/>
</dbReference>
<evidence type="ECO:0000313" key="5">
    <source>
        <dbReference type="EMBL" id="GGC84125.1"/>
    </source>
</evidence>
<dbReference type="Proteomes" id="UP000619534">
    <property type="component" value="Unassembled WGS sequence"/>
</dbReference>
<dbReference type="Pfam" id="PF01408">
    <property type="entry name" value="GFO_IDH_MocA"/>
    <property type="match status" value="1"/>
</dbReference>
<evidence type="ECO:0000313" key="6">
    <source>
        <dbReference type="Proteomes" id="UP000619534"/>
    </source>
</evidence>
<feature type="region of interest" description="Disordered" evidence="2">
    <location>
        <begin position="259"/>
        <end position="278"/>
    </location>
</feature>
<dbReference type="SUPFAM" id="SSF51735">
    <property type="entry name" value="NAD(P)-binding Rossmann-fold domains"/>
    <property type="match status" value="1"/>
</dbReference>
<dbReference type="InterPro" id="IPR000683">
    <property type="entry name" value="Gfo/Idh/MocA-like_OxRdtase_N"/>
</dbReference>
<name>A0ABQ1NSF8_9BACI</name>
<comment type="similarity">
    <text evidence="1">Belongs to the Gfo/Idh/MocA family.</text>
</comment>
<dbReference type="InterPro" id="IPR004104">
    <property type="entry name" value="Gfo/Idh/MocA-like_OxRdtase_C"/>
</dbReference>
<keyword evidence="6" id="KW-1185">Reference proteome</keyword>
<evidence type="ECO:0000259" key="3">
    <source>
        <dbReference type="Pfam" id="PF01408"/>
    </source>
</evidence>
<organism evidence="5 6">
    <name type="scientific">Thalassobacillus devorans</name>
    <dbReference type="NCBI Taxonomy" id="279813"/>
    <lineage>
        <taxon>Bacteria</taxon>
        <taxon>Bacillati</taxon>
        <taxon>Bacillota</taxon>
        <taxon>Bacilli</taxon>
        <taxon>Bacillales</taxon>
        <taxon>Bacillaceae</taxon>
        <taxon>Thalassobacillus</taxon>
    </lineage>
</organism>
<gene>
    <name evidence="5" type="ORF">GCM10007216_13460</name>
</gene>
<dbReference type="EMBL" id="BMCJ01000002">
    <property type="protein sequence ID" value="GGC84125.1"/>
    <property type="molecule type" value="Genomic_DNA"/>
</dbReference>
<dbReference type="Pfam" id="PF02894">
    <property type="entry name" value="GFO_IDH_MocA_C"/>
    <property type="match status" value="1"/>
</dbReference>
<dbReference type="SUPFAM" id="SSF55347">
    <property type="entry name" value="Glyceraldehyde-3-phosphate dehydrogenase-like, C-terminal domain"/>
    <property type="match status" value="1"/>
</dbReference>
<dbReference type="Gene3D" id="3.30.360.10">
    <property type="entry name" value="Dihydrodipicolinate Reductase, domain 2"/>
    <property type="match status" value="1"/>
</dbReference>
<dbReference type="PANTHER" id="PTHR43377">
    <property type="entry name" value="BILIVERDIN REDUCTASE A"/>
    <property type="match status" value="1"/>
</dbReference>
<dbReference type="InterPro" id="IPR051450">
    <property type="entry name" value="Gfo/Idh/MocA_Oxidoreductases"/>
</dbReference>
<feature type="domain" description="Gfo/Idh/MocA-like oxidoreductase C-terminal" evidence="4">
    <location>
        <begin position="133"/>
        <end position="330"/>
    </location>
</feature>
<sequence length="339" mass="37472">MIRVLLLGAGTMGTVHAEAYSSLDNVEIAGIVDIRKEHADQLAAKVGTSPFYSYEEALAQLEDVDVIDICLPTYLHKEYAMKAADQVKNVICEKPLARSSEEAREMIDYCHKQEVRLFVGHVVRFFQEYNRIKDTIEAGKIGKPAVVRTTRGGTFPKAWKNWYGDFAKSGGLILDLLLHDFDYLRSCFGEVERVFAKKIARKDADELSIDYALVTLRFKSGVLAHLEGTWAHQGFSSGIEVAGTEGIIDYNSAKNSPLKHVSREKEAGSAGVEVPESPLASNPYREELKHFIACISNGNEPLVTADDGYQAIKIAKAAQQSCDTGKPVAINELMEVDVR</sequence>
<evidence type="ECO:0000256" key="2">
    <source>
        <dbReference type="SAM" id="MobiDB-lite"/>
    </source>
</evidence>
<evidence type="ECO:0000256" key="1">
    <source>
        <dbReference type="ARBA" id="ARBA00010928"/>
    </source>
</evidence>
<feature type="domain" description="Gfo/Idh/MocA-like oxidoreductase N-terminal" evidence="3">
    <location>
        <begin position="2"/>
        <end position="121"/>
    </location>
</feature>
<dbReference type="PANTHER" id="PTHR43377:SF1">
    <property type="entry name" value="BILIVERDIN REDUCTASE A"/>
    <property type="match status" value="1"/>
</dbReference>
<dbReference type="InterPro" id="IPR036291">
    <property type="entry name" value="NAD(P)-bd_dom_sf"/>
</dbReference>
<evidence type="ECO:0000259" key="4">
    <source>
        <dbReference type="Pfam" id="PF02894"/>
    </source>
</evidence>
<proteinExistence type="inferred from homology"/>
<accession>A0ABQ1NSF8</accession>
<comment type="caution">
    <text evidence="5">The sequence shown here is derived from an EMBL/GenBank/DDBJ whole genome shotgun (WGS) entry which is preliminary data.</text>
</comment>
<reference evidence="6" key="1">
    <citation type="journal article" date="2019" name="Int. J. Syst. Evol. Microbiol.">
        <title>The Global Catalogue of Microorganisms (GCM) 10K type strain sequencing project: providing services to taxonomists for standard genome sequencing and annotation.</title>
        <authorList>
            <consortium name="The Broad Institute Genomics Platform"/>
            <consortium name="The Broad Institute Genome Sequencing Center for Infectious Disease"/>
            <person name="Wu L."/>
            <person name="Ma J."/>
        </authorList>
    </citation>
    <scope>NUCLEOTIDE SEQUENCE [LARGE SCALE GENOMIC DNA]</scope>
    <source>
        <strain evidence="6">CCM 7282</strain>
    </source>
</reference>
<protein>
    <submittedName>
        <fullName evidence="5">Dehydrogenase</fullName>
    </submittedName>
</protein>
<dbReference type="RefSeq" id="WP_062441837.1">
    <property type="nucleotide sequence ID" value="NZ_BMCJ01000002.1"/>
</dbReference>